<evidence type="ECO:0000256" key="1">
    <source>
        <dbReference type="SAM" id="MobiDB-lite"/>
    </source>
</evidence>
<dbReference type="AlphaFoldDB" id="A0A1F5LHG1"/>
<name>A0A1F5LHG1_PENAI</name>
<evidence type="ECO:0000313" key="2">
    <source>
        <dbReference type="EMBL" id="OGE52565.1"/>
    </source>
</evidence>
<feature type="region of interest" description="Disordered" evidence="1">
    <location>
        <begin position="1"/>
        <end position="75"/>
    </location>
</feature>
<dbReference type="OrthoDB" id="1045822at2759"/>
<dbReference type="EMBL" id="LXJU01000010">
    <property type="protein sequence ID" value="OGE52565.1"/>
    <property type="molecule type" value="Genomic_DNA"/>
</dbReference>
<accession>A0A1F5LHG1</accession>
<dbReference type="InterPro" id="IPR006461">
    <property type="entry name" value="PLAC_motif_containing"/>
</dbReference>
<dbReference type="Proteomes" id="UP000177622">
    <property type="component" value="Unassembled WGS sequence"/>
</dbReference>
<protein>
    <submittedName>
        <fullName evidence="2">Uncharacterized protein</fullName>
    </submittedName>
</protein>
<reference evidence="2 3" key="1">
    <citation type="journal article" date="2016" name="Sci. Rep.">
        <title>Penicillium arizonense, a new, genome sequenced fungal species, reveals a high chemical diversity in secreted metabolites.</title>
        <authorList>
            <person name="Grijseels S."/>
            <person name="Nielsen J.C."/>
            <person name="Randelovic M."/>
            <person name="Nielsen J."/>
            <person name="Nielsen K.F."/>
            <person name="Workman M."/>
            <person name="Frisvad J.C."/>
        </authorList>
    </citation>
    <scope>NUCLEOTIDE SEQUENCE [LARGE SCALE GENOMIC DNA]</scope>
    <source>
        <strain evidence="2 3">CBS 141311</strain>
    </source>
</reference>
<dbReference type="Pfam" id="PF04749">
    <property type="entry name" value="PLAC8"/>
    <property type="match status" value="1"/>
</dbReference>
<organism evidence="2 3">
    <name type="scientific">Penicillium arizonense</name>
    <dbReference type="NCBI Taxonomy" id="1835702"/>
    <lineage>
        <taxon>Eukaryota</taxon>
        <taxon>Fungi</taxon>
        <taxon>Dikarya</taxon>
        <taxon>Ascomycota</taxon>
        <taxon>Pezizomycotina</taxon>
        <taxon>Eurotiomycetes</taxon>
        <taxon>Eurotiomycetidae</taxon>
        <taxon>Eurotiales</taxon>
        <taxon>Aspergillaceae</taxon>
        <taxon>Penicillium</taxon>
    </lineage>
</organism>
<comment type="caution">
    <text evidence="2">The sequence shown here is derived from an EMBL/GenBank/DDBJ whole genome shotgun (WGS) entry which is preliminary data.</text>
</comment>
<evidence type="ECO:0000313" key="3">
    <source>
        <dbReference type="Proteomes" id="UP000177622"/>
    </source>
</evidence>
<dbReference type="RefSeq" id="XP_022488006.1">
    <property type="nucleotide sequence ID" value="XM_022632093.1"/>
</dbReference>
<keyword evidence="3" id="KW-1185">Reference proteome</keyword>
<feature type="region of interest" description="Disordered" evidence="1">
    <location>
        <begin position="358"/>
        <end position="381"/>
    </location>
</feature>
<gene>
    <name evidence="2" type="ORF">PENARI_c010G00182</name>
</gene>
<sequence length="381" mass="42440">MSRLNLDTSVGGNHNQRYSFMETPLEMHVSPDERDLRSPSPLPDSKDSKSPQHPTGERRPQQQSYALSEKEQQLQHQGIIPDYANCPPPEAHPAHYAPFANASQHQQQGPQATSPYMNPSHISQQHGMPMSPTYAHMHGQQQNTQIPSQSYAHRSYTSIQEHPAMPMSPQSYFTIHEHQQSAIQMSPQSYTNLPGQQQQDVQIQPQTYPAEPYTITEQQSRDIQMSPQYASYTNPPSSPPQHSPGPLPLKVNPDAPTRSDTMIVAPDANPLQSPKLPSFPPPTRAATTHAPVEDLSDYHQPGQIMHPNQEHTRTRKAYGIQGDIASDCVRATCCTCCTLIQNEKEILKREGHRARAAREHGATLMSPYTAPGPMTYGPPPK</sequence>
<feature type="region of interest" description="Disordered" evidence="1">
    <location>
        <begin position="101"/>
        <end position="121"/>
    </location>
</feature>
<feature type="compositionally biased region" description="Polar residues" evidence="1">
    <location>
        <begin position="1"/>
        <end position="18"/>
    </location>
</feature>
<feature type="compositionally biased region" description="Pro residues" evidence="1">
    <location>
        <begin position="236"/>
        <end position="247"/>
    </location>
</feature>
<dbReference type="GeneID" id="34576827"/>
<feature type="compositionally biased region" description="Basic and acidic residues" evidence="1">
    <location>
        <begin position="44"/>
        <end position="60"/>
    </location>
</feature>
<feature type="region of interest" description="Disordered" evidence="1">
    <location>
        <begin position="228"/>
        <end position="286"/>
    </location>
</feature>
<proteinExistence type="predicted"/>